<dbReference type="Pfam" id="PF04828">
    <property type="entry name" value="GFA"/>
    <property type="match status" value="1"/>
</dbReference>
<name>A0A1M7DW75_9RHOB</name>
<dbReference type="PANTHER" id="PTHR33337">
    <property type="entry name" value="GFA DOMAIN-CONTAINING PROTEIN"/>
    <property type="match status" value="1"/>
</dbReference>
<keyword evidence="3" id="KW-0862">Zinc</keyword>
<dbReference type="InterPro" id="IPR011057">
    <property type="entry name" value="Mss4-like_sf"/>
</dbReference>
<dbReference type="RefSeq" id="WP_073035000.1">
    <property type="nucleotide sequence ID" value="NZ_BMLR01000006.1"/>
</dbReference>
<dbReference type="PANTHER" id="PTHR33337:SF40">
    <property type="entry name" value="CENP-V_GFA DOMAIN-CONTAINING PROTEIN-RELATED"/>
    <property type="match status" value="1"/>
</dbReference>
<dbReference type="OrthoDB" id="9807246at2"/>
<reference evidence="6 7" key="1">
    <citation type="submission" date="2016-11" db="EMBL/GenBank/DDBJ databases">
        <authorList>
            <person name="Jaros S."/>
            <person name="Januszkiewicz K."/>
            <person name="Wedrychowicz H."/>
        </authorList>
    </citation>
    <scope>NUCLEOTIDE SEQUENCE [LARGE SCALE GENOMIC DNA]</scope>
    <source>
        <strain evidence="6 7">DSM 29589</strain>
    </source>
</reference>
<dbReference type="InterPro" id="IPR006913">
    <property type="entry name" value="CENP-V/GFA"/>
</dbReference>
<dbReference type="PROSITE" id="PS51891">
    <property type="entry name" value="CENP_V_GFA"/>
    <property type="match status" value="1"/>
</dbReference>
<evidence type="ECO:0000256" key="3">
    <source>
        <dbReference type="ARBA" id="ARBA00022833"/>
    </source>
</evidence>
<keyword evidence="2" id="KW-0479">Metal-binding</keyword>
<dbReference type="EMBL" id="FRBR01000006">
    <property type="protein sequence ID" value="SHL83687.1"/>
    <property type="molecule type" value="Genomic_DNA"/>
</dbReference>
<comment type="similarity">
    <text evidence="1">Belongs to the Gfa family.</text>
</comment>
<gene>
    <name evidence="6" type="ORF">SAMN05444398_10677</name>
</gene>
<evidence type="ECO:0000259" key="5">
    <source>
        <dbReference type="PROSITE" id="PS51891"/>
    </source>
</evidence>
<proteinExistence type="inferred from homology"/>
<protein>
    <submittedName>
        <fullName evidence="6">Uncharacterized conserved protein</fullName>
    </submittedName>
</protein>
<keyword evidence="7" id="KW-1185">Reference proteome</keyword>
<evidence type="ECO:0000313" key="7">
    <source>
        <dbReference type="Proteomes" id="UP000183974"/>
    </source>
</evidence>
<accession>A0A1M7DW75</accession>
<feature type="domain" description="CENP-V/GFA" evidence="5">
    <location>
        <begin position="5"/>
        <end position="120"/>
    </location>
</feature>
<dbReference type="GO" id="GO:0046872">
    <property type="term" value="F:metal ion binding"/>
    <property type="evidence" value="ECO:0007669"/>
    <property type="project" value="UniProtKB-KW"/>
</dbReference>
<organism evidence="6 7">
    <name type="scientific">Roseovarius pacificus</name>
    <dbReference type="NCBI Taxonomy" id="337701"/>
    <lineage>
        <taxon>Bacteria</taxon>
        <taxon>Pseudomonadati</taxon>
        <taxon>Pseudomonadota</taxon>
        <taxon>Alphaproteobacteria</taxon>
        <taxon>Rhodobacterales</taxon>
        <taxon>Roseobacteraceae</taxon>
        <taxon>Roseovarius</taxon>
    </lineage>
</organism>
<evidence type="ECO:0000256" key="1">
    <source>
        <dbReference type="ARBA" id="ARBA00005495"/>
    </source>
</evidence>
<sequence length="144" mass="15524">MTTQVTGHCLCGAVQIAVTGLSDEISACHCSMCTRWSGSVQMGIEAPEAGVTVSGPVKTYRSSWFSERAWCDTCGSALWLRNVDGPDTGVYEFLPGLFENAAGARLTRVVYADCAPDGFSLAGDHDRISRTQYEAENPHLNEEV</sequence>
<dbReference type="Gene3D" id="3.90.1590.10">
    <property type="entry name" value="glutathione-dependent formaldehyde- activating enzyme (gfa)"/>
    <property type="match status" value="1"/>
</dbReference>
<dbReference type="Proteomes" id="UP000183974">
    <property type="component" value="Unassembled WGS sequence"/>
</dbReference>
<evidence type="ECO:0000256" key="2">
    <source>
        <dbReference type="ARBA" id="ARBA00022723"/>
    </source>
</evidence>
<dbReference type="SUPFAM" id="SSF51316">
    <property type="entry name" value="Mss4-like"/>
    <property type="match status" value="1"/>
</dbReference>
<dbReference type="AlphaFoldDB" id="A0A1M7DW75"/>
<evidence type="ECO:0000313" key="6">
    <source>
        <dbReference type="EMBL" id="SHL83687.1"/>
    </source>
</evidence>
<dbReference type="STRING" id="337701.SAMN05444398_10677"/>
<dbReference type="GO" id="GO:0016846">
    <property type="term" value="F:carbon-sulfur lyase activity"/>
    <property type="evidence" value="ECO:0007669"/>
    <property type="project" value="InterPro"/>
</dbReference>
<keyword evidence="4" id="KW-0456">Lyase</keyword>
<evidence type="ECO:0000256" key="4">
    <source>
        <dbReference type="ARBA" id="ARBA00023239"/>
    </source>
</evidence>